<name>A0A5C4XH93_9HYPH</name>
<organism evidence="2 3">
    <name type="scientific">Aliirhizobium smilacinae</name>
    <dbReference type="NCBI Taxonomy" id="1395944"/>
    <lineage>
        <taxon>Bacteria</taxon>
        <taxon>Pseudomonadati</taxon>
        <taxon>Pseudomonadota</taxon>
        <taxon>Alphaproteobacteria</taxon>
        <taxon>Hyphomicrobiales</taxon>
        <taxon>Rhizobiaceae</taxon>
        <taxon>Aliirhizobium</taxon>
    </lineage>
</organism>
<keyword evidence="1" id="KW-0732">Signal</keyword>
<dbReference type="PROSITE" id="PS51257">
    <property type="entry name" value="PROKAR_LIPOPROTEIN"/>
    <property type="match status" value="1"/>
</dbReference>
<proteinExistence type="predicted"/>
<gene>
    <name evidence="2" type="ORF">FHP24_15965</name>
</gene>
<evidence type="ECO:0000313" key="2">
    <source>
        <dbReference type="EMBL" id="TNM62722.1"/>
    </source>
</evidence>
<feature type="chain" id="PRO_5022900202" description="Transmembrane protein" evidence="1">
    <location>
        <begin position="22"/>
        <end position="98"/>
    </location>
</feature>
<keyword evidence="3" id="KW-1185">Reference proteome</keyword>
<feature type="signal peptide" evidence="1">
    <location>
        <begin position="1"/>
        <end position="21"/>
    </location>
</feature>
<dbReference type="EMBL" id="VDMN01000003">
    <property type="protein sequence ID" value="TNM62722.1"/>
    <property type="molecule type" value="Genomic_DNA"/>
</dbReference>
<evidence type="ECO:0000256" key="1">
    <source>
        <dbReference type="SAM" id="SignalP"/>
    </source>
</evidence>
<sequence length="98" mass="10697">MKPALVLSILALALAGCSASATTVGYNFNSGAGLAPIPGSITYGGQPRTRLTKSPIGSTFSHEFTNQLGREVHETYMIEPDRSLKIVDRYVKRERIWD</sequence>
<reference evidence="2 3" key="1">
    <citation type="submission" date="2019-06" db="EMBL/GenBank/DDBJ databases">
        <title>The draft genome of Rhizobium smilacinae PTYR-5.</title>
        <authorList>
            <person name="Liu L."/>
            <person name="Li L."/>
            <person name="Zhang X."/>
        </authorList>
    </citation>
    <scope>NUCLEOTIDE SEQUENCE [LARGE SCALE GENOMIC DNA]</scope>
    <source>
        <strain evidence="2 3">PTYR-5</strain>
    </source>
</reference>
<accession>A0A5C4XH93</accession>
<dbReference type="Proteomes" id="UP000311605">
    <property type="component" value="Unassembled WGS sequence"/>
</dbReference>
<protein>
    <recommendedName>
        <fullName evidence="4">Transmembrane protein</fullName>
    </recommendedName>
</protein>
<comment type="caution">
    <text evidence="2">The sequence shown here is derived from an EMBL/GenBank/DDBJ whole genome shotgun (WGS) entry which is preliminary data.</text>
</comment>
<dbReference type="OrthoDB" id="8279531at2"/>
<evidence type="ECO:0008006" key="4">
    <source>
        <dbReference type="Google" id="ProtNLM"/>
    </source>
</evidence>
<evidence type="ECO:0000313" key="3">
    <source>
        <dbReference type="Proteomes" id="UP000311605"/>
    </source>
</evidence>
<dbReference type="AlphaFoldDB" id="A0A5C4XH93"/>
<dbReference type="RefSeq" id="WP_139677217.1">
    <property type="nucleotide sequence ID" value="NZ_VDMN01000003.1"/>
</dbReference>